<evidence type="ECO:0000256" key="2">
    <source>
        <dbReference type="SAM" id="Phobius"/>
    </source>
</evidence>
<feature type="transmembrane region" description="Helical" evidence="2">
    <location>
        <begin position="30"/>
        <end position="52"/>
    </location>
</feature>
<gene>
    <name evidence="3" type="ORF">K8V15_03370</name>
</gene>
<sequence>MRRRSPGGAITRRPGPRPARPERGLVTVELAIGLIAAAMLTAMLVGVSMIGVTQAAVDESAAQLVRQAARGDDAAFEQAMDRTPPKADVTVRREADGVSASVTATVKIPWVGPFVVSGDAWAAYEPGVAP</sequence>
<evidence type="ECO:0000256" key="1">
    <source>
        <dbReference type="SAM" id="MobiDB-lite"/>
    </source>
</evidence>
<name>A0A921ENP8_9ACTN</name>
<dbReference type="AlphaFoldDB" id="A0A921ENP8"/>
<feature type="region of interest" description="Disordered" evidence="1">
    <location>
        <begin position="1"/>
        <end position="21"/>
    </location>
</feature>
<comment type="caution">
    <text evidence="3">The sequence shown here is derived from an EMBL/GenBank/DDBJ whole genome shotgun (WGS) entry which is preliminary data.</text>
</comment>
<dbReference type="EMBL" id="DYZF01000079">
    <property type="protein sequence ID" value="HJE51011.1"/>
    <property type="molecule type" value="Genomic_DNA"/>
</dbReference>
<accession>A0A921ENP8</accession>
<reference evidence="3" key="2">
    <citation type="submission" date="2021-09" db="EMBL/GenBank/DDBJ databases">
        <authorList>
            <person name="Gilroy R."/>
        </authorList>
    </citation>
    <scope>NUCLEOTIDE SEQUENCE</scope>
    <source>
        <strain evidence="3">ChiGjej3B3-7470</strain>
    </source>
</reference>
<reference evidence="3" key="1">
    <citation type="journal article" date="2021" name="PeerJ">
        <title>Extensive microbial diversity within the chicken gut microbiome revealed by metagenomics and culture.</title>
        <authorList>
            <person name="Gilroy R."/>
            <person name="Ravi A."/>
            <person name="Getino M."/>
            <person name="Pursley I."/>
            <person name="Horton D.L."/>
            <person name="Alikhan N.F."/>
            <person name="Baker D."/>
            <person name="Gharbi K."/>
            <person name="Hall N."/>
            <person name="Watson M."/>
            <person name="Adriaenssens E.M."/>
            <person name="Foster-Nyarko E."/>
            <person name="Jarju S."/>
            <person name="Secka A."/>
            <person name="Antonio M."/>
            <person name="Oren A."/>
            <person name="Chaudhuri R.R."/>
            <person name="La Ragione R."/>
            <person name="Hildebrand F."/>
            <person name="Pallen M.J."/>
        </authorList>
    </citation>
    <scope>NUCLEOTIDE SEQUENCE</scope>
    <source>
        <strain evidence="3">ChiGjej3B3-7470</strain>
    </source>
</reference>
<keyword evidence="2" id="KW-0812">Transmembrane</keyword>
<dbReference type="NCBIfam" id="NF041390">
    <property type="entry name" value="TadE_Rv3655c"/>
    <property type="match status" value="1"/>
</dbReference>
<organism evidence="3 4">
    <name type="scientific">Tessaracoccus flavescens</name>
    <dbReference type="NCBI Taxonomy" id="399497"/>
    <lineage>
        <taxon>Bacteria</taxon>
        <taxon>Bacillati</taxon>
        <taxon>Actinomycetota</taxon>
        <taxon>Actinomycetes</taxon>
        <taxon>Propionibacteriales</taxon>
        <taxon>Propionibacteriaceae</taxon>
        <taxon>Tessaracoccus</taxon>
    </lineage>
</organism>
<evidence type="ECO:0008006" key="5">
    <source>
        <dbReference type="Google" id="ProtNLM"/>
    </source>
</evidence>
<dbReference type="InterPro" id="IPR049790">
    <property type="entry name" value="Rv3655c/TadE"/>
</dbReference>
<protein>
    <recommendedName>
        <fullName evidence="5">Pilus assembly protein TadE</fullName>
    </recommendedName>
</protein>
<keyword evidence="2" id="KW-1133">Transmembrane helix</keyword>
<feature type="compositionally biased region" description="Low complexity" evidence="1">
    <location>
        <begin position="1"/>
        <end position="13"/>
    </location>
</feature>
<evidence type="ECO:0000313" key="3">
    <source>
        <dbReference type="EMBL" id="HJE51011.1"/>
    </source>
</evidence>
<proteinExistence type="predicted"/>
<keyword evidence="2" id="KW-0472">Membrane</keyword>
<dbReference type="Proteomes" id="UP000712713">
    <property type="component" value="Unassembled WGS sequence"/>
</dbReference>
<evidence type="ECO:0000313" key="4">
    <source>
        <dbReference type="Proteomes" id="UP000712713"/>
    </source>
</evidence>